<dbReference type="GO" id="GO:0005829">
    <property type="term" value="C:cytosol"/>
    <property type="evidence" value="ECO:0007669"/>
    <property type="project" value="TreeGrafter"/>
</dbReference>
<dbReference type="Gene3D" id="3.30.70.890">
    <property type="entry name" value="GHMP kinase, C-terminal domain"/>
    <property type="match status" value="1"/>
</dbReference>
<comment type="similarity">
    <text evidence="1">Belongs to the GHMP kinase family. GalK subfamily.</text>
</comment>
<reference evidence="10 11" key="1">
    <citation type="submission" date="2020-10" db="EMBL/GenBank/DDBJ databases">
        <title>Connecting structure to function with the recovery of over 1000 high-quality activated sludge metagenome-assembled genomes encoding full-length rRNA genes using long-read sequencing.</title>
        <authorList>
            <person name="Singleton C.M."/>
            <person name="Petriglieri F."/>
            <person name="Kristensen J.M."/>
            <person name="Kirkegaard R.H."/>
            <person name="Michaelsen T.Y."/>
            <person name="Andersen M.H."/>
            <person name="Karst S.M."/>
            <person name="Dueholm M.S."/>
            <person name="Nielsen P.H."/>
            <person name="Albertsen M."/>
        </authorList>
    </citation>
    <scope>NUCLEOTIDE SEQUENCE [LARGE SCALE GENOMIC DNA]</scope>
    <source>
        <strain evidence="10">Ribe_18-Q3-R11-54_BAT3C.373</strain>
    </source>
</reference>
<dbReference type="InterPro" id="IPR006203">
    <property type="entry name" value="GHMP_knse_ATP-bd_CS"/>
</dbReference>
<evidence type="ECO:0000259" key="7">
    <source>
        <dbReference type="Pfam" id="PF00288"/>
    </source>
</evidence>
<evidence type="ECO:0000313" key="11">
    <source>
        <dbReference type="Proteomes" id="UP000808349"/>
    </source>
</evidence>
<dbReference type="PROSITE" id="PS00106">
    <property type="entry name" value="GALACTOKINASE"/>
    <property type="match status" value="1"/>
</dbReference>
<feature type="domain" description="GHMP kinase N-terminal" evidence="7">
    <location>
        <begin position="80"/>
        <end position="165"/>
    </location>
</feature>
<dbReference type="Pfam" id="PF10509">
    <property type="entry name" value="GalKase_gal_bdg"/>
    <property type="match status" value="1"/>
</dbReference>
<evidence type="ECO:0000256" key="6">
    <source>
        <dbReference type="ARBA" id="ARBA00023144"/>
    </source>
</evidence>
<dbReference type="PRINTS" id="PR00473">
    <property type="entry name" value="GALCTOKINASE"/>
</dbReference>
<dbReference type="PRINTS" id="PR00959">
    <property type="entry name" value="MEVGALKINASE"/>
</dbReference>
<evidence type="ECO:0000256" key="1">
    <source>
        <dbReference type="ARBA" id="ARBA00006566"/>
    </source>
</evidence>
<dbReference type="PIRSF" id="PIRSF000530">
    <property type="entry name" value="Galactokinase"/>
    <property type="match status" value="1"/>
</dbReference>
<evidence type="ECO:0000313" key="10">
    <source>
        <dbReference type="EMBL" id="MBK9716782.1"/>
    </source>
</evidence>
<keyword evidence="6" id="KW-0119">Carbohydrate metabolism</keyword>
<dbReference type="Pfam" id="PF00288">
    <property type="entry name" value="GHMP_kinases_N"/>
    <property type="match status" value="1"/>
</dbReference>
<dbReference type="SUPFAM" id="SSF54211">
    <property type="entry name" value="Ribosomal protein S5 domain 2-like"/>
    <property type="match status" value="1"/>
</dbReference>
<dbReference type="InterPro" id="IPR014721">
    <property type="entry name" value="Ribsml_uS5_D2-typ_fold_subgr"/>
</dbReference>
<dbReference type="SUPFAM" id="SSF55060">
    <property type="entry name" value="GHMP Kinase, C-terminal domain"/>
    <property type="match status" value="1"/>
</dbReference>
<dbReference type="EMBL" id="JADKFW010000004">
    <property type="protein sequence ID" value="MBK9716782.1"/>
    <property type="molecule type" value="Genomic_DNA"/>
</dbReference>
<proteinExistence type="inferred from homology"/>
<dbReference type="GO" id="GO:0004335">
    <property type="term" value="F:galactokinase activity"/>
    <property type="evidence" value="ECO:0007669"/>
    <property type="project" value="InterPro"/>
</dbReference>
<dbReference type="Pfam" id="PF08544">
    <property type="entry name" value="GHMP_kinases_C"/>
    <property type="match status" value="1"/>
</dbReference>
<dbReference type="GO" id="GO:0005524">
    <property type="term" value="F:ATP binding"/>
    <property type="evidence" value="ECO:0007669"/>
    <property type="project" value="UniProtKB-KW"/>
</dbReference>
<feature type="domain" description="GHMP kinase C-terminal" evidence="8">
    <location>
        <begin position="272"/>
        <end position="350"/>
    </location>
</feature>
<keyword evidence="6" id="KW-0299">Galactose metabolism</keyword>
<dbReference type="InterPro" id="IPR019741">
    <property type="entry name" value="Galactokinase_CS"/>
</dbReference>
<comment type="caution">
    <text evidence="10">The sequence shown here is derived from an EMBL/GenBank/DDBJ whole genome shotgun (WGS) entry which is preliminary data.</text>
</comment>
<keyword evidence="5" id="KW-0067">ATP-binding</keyword>
<protein>
    <submittedName>
        <fullName evidence="10">Galactokinase</fullName>
    </submittedName>
</protein>
<accession>A0A9D7S7X8</accession>
<dbReference type="InterPro" id="IPR006204">
    <property type="entry name" value="GHMP_kinase_N_dom"/>
</dbReference>
<dbReference type="InterPro" id="IPR000705">
    <property type="entry name" value="Galactokinase"/>
</dbReference>
<dbReference type="GO" id="GO:0006012">
    <property type="term" value="P:galactose metabolic process"/>
    <property type="evidence" value="ECO:0007669"/>
    <property type="project" value="UniProtKB-KW"/>
</dbReference>
<keyword evidence="4" id="KW-0418">Kinase</keyword>
<keyword evidence="3" id="KW-0547">Nucleotide-binding</keyword>
<dbReference type="InterPro" id="IPR013750">
    <property type="entry name" value="GHMP_kinase_C_dom"/>
</dbReference>
<name>A0A9D7S7X8_9BACT</name>
<evidence type="ECO:0000256" key="5">
    <source>
        <dbReference type="ARBA" id="ARBA00022840"/>
    </source>
</evidence>
<evidence type="ECO:0000259" key="9">
    <source>
        <dbReference type="Pfam" id="PF10509"/>
    </source>
</evidence>
<dbReference type="Gene3D" id="3.30.230.10">
    <property type="match status" value="1"/>
</dbReference>
<dbReference type="PANTHER" id="PTHR10457:SF7">
    <property type="entry name" value="GALACTOKINASE-RELATED"/>
    <property type="match status" value="1"/>
</dbReference>
<sequence>MTEKQCIEAVGHHEIVVKSPGRINLIGEHTDYNQGLCLPAAIDRAVFIGLSKSETTQINALDVHNSWTESSSVKLDWLVYFKGVIDLLKQRGIQIPPFSLDFTSTLPSGAGLSSSSAICCGFLFGLNELFNWNFSTAEMTQMSVRAEQASGLMGGMMDQISIFNGKKDHALLIHCDTWEFEYINAQLNDMVWLIVDTKVKHKLVDTDYNSRSSACATITSKLQKYIPNLKAISGLNIGQLNTSLPHLTPTELDYLSYVLEENERVKSFALGLKDHNIHDLSSLLFSGHEGLRYKYSVSCPELDFLIDFAKSNPINHGARMMGGGFGGSTLHLLQSSDVQKYSNEIGKAYYDQFGFLPDIFEAVIDDGIHLV</sequence>
<evidence type="ECO:0000256" key="3">
    <source>
        <dbReference type="ARBA" id="ARBA00022741"/>
    </source>
</evidence>
<dbReference type="InterPro" id="IPR036554">
    <property type="entry name" value="GHMP_kinase_C_sf"/>
</dbReference>
<feature type="domain" description="Galactokinase N-terminal" evidence="9">
    <location>
        <begin position="9"/>
        <end position="51"/>
    </location>
</feature>
<dbReference type="PROSITE" id="PS00627">
    <property type="entry name" value="GHMP_KINASES_ATP"/>
    <property type="match status" value="1"/>
</dbReference>
<evidence type="ECO:0000256" key="4">
    <source>
        <dbReference type="ARBA" id="ARBA00022777"/>
    </source>
</evidence>
<dbReference type="InterPro" id="IPR020568">
    <property type="entry name" value="Ribosomal_Su5_D2-typ_SF"/>
</dbReference>
<dbReference type="AlphaFoldDB" id="A0A9D7S7X8"/>
<evidence type="ECO:0000259" key="8">
    <source>
        <dbReference type="Pfam" id="PF08544"/>
    </source>
</evidence>
<dbReference type="InterPro" id="IPR006206">
    <property type="entry name" value="Mevalonate/galactokinase"/>
</dbReference>
<organism evidence="10 11">
    <name type="scientific">Candidatus Defluviibacterium haderslevense</name>
    <dbReference type="NCBI Taxonomy" id="2981993"/>
    <lineage>
        <taxon>Bacteria</taxon>
        <taxon>Pseudomonadati</taxon>
        <taxon>Bacteroidota</taxon>
        <taxon>Saprospiria</taxon>
        <taxon>Saprospirales</taxon>
        <taxon>Saprospiraceae</taxon>
        <taxon>Candidatus Defluviibacterium</taxon>
    </lineage>
</organism>
<keyword evidence="2" id="KW-0808">Transferase</keyword>
<dbReference type="InterPro" id="IPR019539">
    <property type="entry name" value="GalKase_N"/>
</dbReference>
<evidence type="ECO:0000256" key="2">
    <source>
        <dbReference type="ARBA" id="ARBA00022679"/>
    </source>
</evidence>
<gene>
    <name evidence="10" type="ORF">IPO85_04565</name>
</gene>
<dbReference type="Proteomes" id="UP000808349">
    <property type="component" value="Unassembled WGS sequence"/>
</dbReference>
<dbReference type="PANTHER" id="PTHR10457">
    <property type="entry name" value="MEVALONATE KINASE/GALACTOKINASE"/>
    <property type="match status" value="1"/>
</dbReference>